<evidence type="ECO:0000313" key="2">
    <source>
        <dbReference type="Proteomes" id="UP000198535"/>
    </source>
</evidence>
<accession>A0A1I4NXU1</accession>
<dbReference type="EMBL" id="FOUJ01000001">
    <property type="protein sequence ID" value="SFM20196.1"/>
    <property type="molecule type" value="Genomic_DNA"/>
</dbReference>
<gene>
    <name evidence="1" type="ORF">SAMN04488696_0321</name>
</gene>
<sequence length="139" mass="16132">MQCGMNLLYDLRDWFYECDRLLFLAEVHYHRENVLPSGHKFSHELTSSCLERMFKDIKKMANESNCCVNFDTCACHDEVSFLKEVLDNISTGEWGNMDVQSILKAQSIVQELANAVNADILENSELRGYPRIYNACRIR</sequence>
<proteinExistence type="predicted"/>
<organism evidence="1 2">
    <name type="scientific">Methanolobus profundi</name>
    <dbReference type="NCBI Taxonomy" id="487685"/>
    <lineage>
        <taxon>Archaea</taxon>
        <taxon>Methanobacteriati</taxon>
        <taxon>Methanobacteriota</taxon>
        <taxon>Stenosarchaea group</taxon>
        <taxon>Methanomicrobia</taxon>
        <taxon>Methanosarcinales</taxon>
        <taxon>Methanosarcinaceae</taxon>
        <taxon>Methanolobus</taxon>
    </lineage>
</organism>
<dbReference type="Proteomes" id="UP000198535">
    <property type="component" value="Unassembled WGS sequence"/>
</dbReference>
<evidence type="ECO:0000313" key="1">
    <source>
        <dbReference type="EMBL" id="SFM20196.1"/>
    </source>
</evidence>
<name>A0A1I4NXU1_9EURY</name>
<dbReference type="AlphaFoldDB" id="A0A1I4NXU1"/>
<reference evidence="2" key="1">
    <citation type="submission" date="2016-10" db="EMBL/GenBank/DDBJ databases">
        <authorList>
            <person name="Varghese N."/>
            <person name="Submissions S."/>
        </authorList>
    </citation>
    <scope>NUCLEOTIDE SEQUENCE [LARGE SCALE GENOMIC DNA]</scope>
    <source>
        <strain evidence="2">Mob M</strain>
    </source>
</reference>
<keyword evidence="2" id="KW-1185">Reference proteome</keyword>
<protein>
    <submittedName>
        <fullName evidence="1">Uncharacterized protein</fullName>
    </submittedName>
</protein>